<evidence type="ECO:0000256" key="1">
    <source>
        <dbReference type="ARBA" id="ARBA00022737"/>
    </source>
</evidence>
<dbReference type="RefSeq" id="WP_074257184.1">
    <property type="nucleotide sequence ID" value="NZ_FSRL01000001.1"/>
</dbReference>
<dbReference type="PANTHER" id="PTHR19211:SF6">
    <property type="entry name" value="BLL7188 PROTEIN"/>
    <property type="match status" value="1"/>
</dbReference>
<evidence type="ECO:0000313" key="5">
    <source>
        <dbReference type="EMBL" id="SIO17551.1"/>
    </source>
</evidence>
<dbReference type="Proteomes" id="UP000184932">
    <property type="component" value="Unassembled WGS sequence"/>
</dbReference>
<gene>
    <name evidence="5" type="ORF">SAMN05444002_3266</name>
</gene>
<evidence type="ECO:0000313" key="6">
    <source>
        <dbReference type="Proteomes" id="UP000184932"/>
    </source>
</evidence>
<dbReference type="GO" id="GO:0005524">
    <property type="term" value="F:ATP binding"/>
    <property type="evidence" value="ECO:0007669"/>
    <property type="project" value="UniProtKB-KW"/>
</dbReference>
<feature type="domain" description="ABC transporter" evidence="4">
    <location>
        <begin position="4"/>
        <end position="232"/>
    </location>
</feature>
<keyword evidence="6" id="KW-1185">Reference proteome</keyword>
<dbReference type="Pfam" id="PF00005">
    <property type="entry name" value="ABC_tran"/>
    <property type="match status" value="2"/>
</dbReference>
<keyword evidence="2" id="KW-0547">Nucleotide-binding</keyword>
<evidence type="ECO:0000256" key="3">
    <source>
        <dbReference type="ARBA" id="ARBA00022840"/>
    </source>
</evidence>
<dbReference type="CDD" id="cd03221">
    <property type="entry name" value="ABCF_EF-3"/>
    <property type="match status" value="1"/>
</dbReference>
<dbReference type="InterPro" id="IPR003593">
    <property type="entry name" value="AAA+_ATPase"/>
</dbReference>
<reference evidence="6" key="1">
    <citation type="submission" date="2016-11" db="EMBL/GenBank/DDBJ databases">
        <authorList>
            <person name="Varghese N."/>
            <person name="Submissions S."/>
        </authorList>
    </citation>
    <scope>NUCLEOTIDE SEQUENCE [LARGE SCALE GENOMIC DNA]</scope>
    <source>
        <strain evidence="6">DSM 29440</strain>
    </source>
</reference>
<evidence type="ECO:0000259" key="4">
    <source>
        <dbReference type="PROSITE" id="PS50893"/>
    </source>
</evidence>
<sequence>MPVLSLSAVPLTAPDGTPLTPPLTLAFGPERTGLVGPNGAGKSTLLALLAGIAPLAGRIDRQASAGRLLQSWPDLAMRVGEALGQAEALARLARIEAGAPEGDDLDRADWQLGARLDEALARAGVPGLEPSRPLAQLSGGQRTRVGLARLLLDAPDIALMDEPTNNLDAEGRALVGEIIDLWPGGVVVASHDRALLERMDRIVELTPAGAHVTGGGWQAHVAEREARRAREAGALDRARREAARVSREVQAAREKAAQRAQAGKKARASGSQPKVLTDFMADRAGRTQGADRRRAERLDAAAEAAREAAAAHVAPARALSIEAEAGRGGAVVLRMEGLVVGRAGFRLGPVQGQVAAGERVALTGRNGAGKSTLIAALRGRIAPLEGRFTVTPARAVLDQHAGDLDPERSLIDNLRALHPEMETNAAHALLARYGFRNAAAATPVERLSGGERLRAALAVALGGTPPALLLLDEPTNHLDIETVELLEEALRGYRGALLVASHDAAFRAAIGLTREIAL</sequence>
<dbReference type="InterPro" id="IPR050611">
    <property type="entry name" value="ABCF"/>
</dbReference>
<dbReference type="InterPro" id="IPR003439">
    <property type="entry name" value="ABC_transporter-like_ATP-bd"/>
</dbReference>
<dbReference type="SMART" id="SM00382">
    <property type="entry name" value="AAA"/>
    <property type="match status" value="2"/>
</dbReference>
<dbReference type="Gene3D" id="3.40.50.300">
    <property type="entry name" value="P-loop containing nucleotide triphosphate hydrolases"/>
    <property type="match status" value="2"/>
</dbReference>
<dbReference type="OrthoDB" id="9808609at2"/>
<proteinExistence type="predicted"/>
<dbReference type="STRING" id="1217970.SAMN05444002_3266"/>
<evidence type="ECO:0000256" key="2">
    <source>
        <dbReference type="ARBA" id="ARBA00022741"/>
    </source>
</evidence>
<dbReference type="PROSITE" id="PS50893">
    <property type="entry name" value="ABC_TRANSPORTER_2"/>
    <property type="match status" value="1"/>
</dbReference>
<protein>
    <submittedName>
        <fullName evidence="5">ATPase components of ABC transporters with duplicated ATPase domains</fullName>
    </submittedName>
</protein>
<accession>A0A1N6HCI9</accession>
<dbReference type="GO" id="GO:0016887">
    <property type="term" value="F:ATP hydrolysis activity"/>
    <property type="evidence" value="ECO:0007669"/>
    <property type="project" value="InterPro"/>
</dbReference>
<dbReference type="PROSITE" id="PS00211">
    <property type="entry name" value="ABC_TRANSPORTER_1"/>
    <property type="match status" value="1"/>
</dbReference>
<dbReference type="EMBL" id="FSRL01000001">
    <property type="protein sequence ID" value="SIO17551.1"/>
    <property type="molecule type" value="Genomic_DNA"/>
</dbReference>
<dbReference type="InterPro" id="IPR017871">
    <property type="entry name" value="ABC_transporter-like_CS"/>
</dbReference>
<keyword evidence="1" id="KW-0677">Repeat</keyword>
<dbReference type="PANTHER" id="PTHR19211">
    <property type="entry name" value="ATP-BINDING TRANSPORT PROTEIN-RELATED"/>
    <property type="match status" value="1"/>
</dbReference>
<dbReference type="SUPFAM" id="SSF52540">
    <property type="entry name" value="P-loop containing nucleoside triphosphate hydrolases"/>
    <property type="match status" value="2"/>
</dbReference>
<dbReference type="InterPro" id="IPR027417">
    <property type="entry name" value="P-loop_NTPase"/>
</dbReference>
<name>A0A1N6HCI9_9RHOB</name>
<organism evidence="5 6">
    <name type="scientific">Vannielia litorea</name>
    <dbReference type="NCBI Taxonomy" id="1217970"/>
    <lineage>
        <taxon>Bacteria</taxon>
        <taxon>Pseudomonadati</taxon>
        <taxon>Pseudomonadota</taxon>
        <taxon>Alphaproteobacteria</taxon>
        <taxon>Rhodobacterales</taxon>
        <taxon>Paracoccaceae</taxon>
        <taxon>Vannielia</taxon>
    </lineage>
</organism>
<dbReference type="AlphaFoldDB" id="A0A1N6HCI9"/>
<keyword evidence="3" id="KW-0067">ATP-binding</keyword>